<dbReference type="EMBL" id="JAOXLN010000006">
    <property type="protein sequence ID" value="MDZ5085250.1"/>
    <property type="molecule type" value="Genomic_DNA"/>
</dbReference>
<organism evidence="1 2">
    <name type="scientific">Mycolicibacterium parafortuitum</name>
    <name type="common">Mycobacterium parafortuitum</name>
    <dbReference type="NCBI Taxonomy" id="39692"/>
    <lineage>
        <taxon>Bacteria</taxon>
        <taxon>Bacillati</taxon>
        <taxon>Actinomycetota</taxon>
        <taxon>Actinomycetes</taxon>
        <taxon>Mycobacteriales</taxon>
        <taxon>Mycobacteriaceae</taxon>
        <taxon>Mycolicibacterium</taxon>
    </lineage>
</organism>
<reference evidence="1 2" key="1">
    <citation type="journal article" date="2021" name="Chemosphere">
        <title>Bioballs carrying a syntrophic Rhodococcus and Mycolicibacterium consortium for simultaneous sorption and biodegradation of fuel oil in contaminated freshwater.</title>
        <authorList>
            <person name="Naloka K."/>
            <person name="Polrit D."/>
            <person name="Muangchinda C."/>
            <person name="Thoetkiattikul H."/>
            <person name="Pinyakong O."/>
        </authorList>
    </citation>
    <scope>NUCLEOTIDE SEQUENCE [LARGE SCALE GENOMIC DNA]</scope>
    <source>
        <strain evidence="1 2">J101</strain>
    </source>
</reference>
<protein>
    <submittedName>
        <fullName evidence="1">DUF3159 domain-containing protein</fullName>
    </submittedName>
</protein>
<evidence type="ECO:0000313" key="2">
    <source>
        <dbReference type="Proteomes" id="UP001289645"/>
    </source>
</evidence>
<evidence type="ECO:0000313" key="1">
    <source>
        <dbReference type="EMBL" id="MDZ5085250.1"/>
    </source>
</evidence>
<comment type="caution">
    <text evidence="1">The sequence shown here is derived from an EMBL/GenBank/DDBJ whole genome shotgun (WGS) entry which is preliminary data.</text>
</comment>
<sequence length="194" mass="20242">MFDAVAPNLLLLVVYLVMVDLVAATMSALAMAVLMVLARAVAGQPVAPAVGGLLLVAMSALMALAGGDGGDVFLPDLIQTGVFSAIMLVSIVIRRPLIGMILGPVVSGRNWRTDPALLRGYDWATALMAAAAAIRTVSKLPFYFADDVVGLSIADLVAGVPLAVVTTYFQIRVLRRAYAVAEAMVPAPQPVPVR</sequence>
<keyword evidence="2" id="KW-1185">Reference proteome</keyword>
<gene>
    <name evidence="1" type="ORF">OHX15_07605</name>
</gene>
<proteinExistence type="predicted"/>
<dbReference type="Proteomes" id="UP001289645">
    <property type="component" value="Unassembled WGS sequence"/>
</dbReference>
<accession>A0ACC6ME93</accession>
<name>A0ACC6ME93_MYCPF</name>